<dbReference type="Gene3D" id="3.40.50.720">
    <property type="entry name" value="NAD(P)-binding Rossmann-like Domain"/>
    <property type="match status" value="1"/>
</dbReference>
<feature type="compositionally biased region" description="Basic residues" evidence="2">
    <location>
        <begin position="419"/>
        <end position="429"/>
    </location>
</feature>
<dbReference type="GO" id="GO:0004512">
    <property type="term" value="F:inositol-3-phosphate synthase activity"/>
    <property type="evidence" value="ECO:0007669"/>
    <property type="project" value="InterPro"/>
</dbReference>
<dbReference type="Proteomes" id="UP000807850">
    <property type="component" value="Unassembled WGS sequence"/>
</dbReference>
<feature type="region of interest" description="Disordered" evidence="2">
    <location>
        <begin position="369"/>
        <end position="429"/>
    </location>
</feature>
<evidence type="ECO:0000256" key="1">
    <source>
        <dbReference type="ARBA" id="ARBA00010813"/>
    </source>
</evidence>
<dbReference type="PANTHER" id="PTHR43125:SF1">
    <property type="entry name" value="INOSITOL-3-PHOSPHATE SYNTHASE"/>
    <property type="match status" value="1"/>
</dbReference>
<gene>
    <name evidence="4" type="ORF">HY076_08975</name>
</gene>
<dbReference type="PANTHER" id="PTHR43125">
    <property type="entry name" value="INOSITOL-3-PHOSPHATE SYNTHASE"/>
    <property type="match status" value="1"/>
</dbReference>
<evidence type="ECO:0000259" key="3">
    <source>
        <dbReference type="Pfam" id="PF01658"/>
    </source>
</evidence>
<feature type="domain" description="Myo-inositol-1-phosphate synthase GAPDH-like" evidence="3">
    <location>
        <begin position="191"/>
        <end position="299"/>
    </location>
</feature>
<comment type="caution">
    <text evidence="4">The sequence shown here is derived from an EMBL/GenBank/DDBJ whole genome shotgun (WGS) entry which is preliminary data.</text>
</comment>
<dbReference type="PIRSF" id="PIRSF015578">
    <property type="entry name" value="Myoinos-ppht_syn"/>
    <property type="match status" value="1"/>
</dbReference>
<dbReference type="SUPFAM" id="SSF55347">
    <property type="entry name" value="Glyceraldehyde-3-phosphate dehydrogenase-like, C-terminal domain"/>
    <property type="match status" value="1"/>
</dbReference>
<dbReference type="InterPro" id="IPR036291">
    <property type="entry name" value="NAD(P)-bd_dom_sf"/>
</dbReference>
<organism evidence="4 5">
    <name type="scientific">Eiseniibacteriota bacterium</name>
    <dbReference type="NCBI Taxonomy" id="2212470"/>
    <lineage>
        <taxon>Bacteria</taxon>
        <taxon>Candidatus Eiseniibacteriota</taxon>
    </lineage>
</organism>
<evidence type="ECO:0000313" key="5">
    <source>
        <dbReference type="Proteomes" id="UP000807850"/>
    </source>
</evidence>
<evidence type="ECO:0000256" key="2">
    <source>
        <dbReference type="SAM" id="MobiDB-lite"/>
    </source>
</evidence>
<dbReference type="Gene3D" id="3.30.360.10">
    <property type="entry name" value="Dihydrodipicolinate Reductase, domain 2"/>
    <property type="match status" value="1"/>
</dbReference>
<dbReference type="InterPro" id="IPR052199">
    <property type="entry name" value="MIPS"/>
</dbReference>
<comment type="similarity">
    <text evidence="1">Belongs to the myo-inositol 1-phosphate synthase family.</text>
</comment>
<proteinExistence type="inferred from homology"/>
<accession>A0A9D6LA53</accession>
<evidence type="ECO:0000313" key="4">
    <source>
        <dbReference type="EMBL" id="MBI3540390.1"/>
    </source>
</evidence>
<dbReference type="InterPro" id="IPR013021">
    <property type="entry name" value="Myo-inos-1-P_Synthase_GAPDH"/>
</dbReference>
<dbReference type="EMBL" id="JACQAY010000298">
    <property type="protein sequence ID" value="MBI3540390.1"/>
    <property type="molecule type" value="Genomic_DNA"/>
</dbReference>
<feature type="compositionally biased region" description="Low complexity" evidence="2">
    <location>
        <begin position="384"/>
        <end position="418"/>
    </location>
</feature>
<sequence length="429" mass="46941">MGKVRVAIIGVGNCASSFVQGLHYYRNAKEHERVPGLMHVNLGGYHIRDVEIVAAIDIDKNKVGKDVSEAITAWPNNTFAFAKVPRTGVTVQRGMTHDGLGKYLSKIIQKAPGSTVDIVRLLRETKTDVVINYLPVGSEEATKWYVEQVLEAGCALVNCIPVFIAREKYWQDRFAKKGVPVIGDDIKSQVGATITHRVLTSLFNDRGVRIDRTYQLNFGGNTDFLNMLERERLESKKISKTSAVTSLIPYPIDEDNVHVGPSDYVPWLKDRKWCHIRMEGTTFGDVPLNLELKLEVWDSPNSAGIVIDAVRCAKLGLDHGLSGALIGPSSYFKKSPPHQFPDDFCRAVTEEFIRDPRGAEQRLRARVAERARAARKGGSGGKRAGAMAAAASPNGGHAPTPSGGPARAARASRNGRGAAVKRRAPARAR</sequence>
<protein>
    <submittedName>
        <fullName evidence="4">Inositol-3-phosphate synthase</fullName>
    </submittedName>
</protein>
<dbReference type="SUPFAM" id="SSF51735">
    <property type="entry name" value="NAD(P)-binding Rossmann-fold domains"/>
    <property type="match status" value="1"/>
</dbReference>
<name>A0A9D6LA53_UNCEI</name>
<dbReference type="Pfam" id="PF01658">
    <property type="entry name" value="Inos-1-P_synth"/>
    <property type="match status" value="1"/>
</dbReference>
<dbReference type="AlphaFoldDB" id="A0A9D6LA53"/>
<reference evidence="4" key="1">
    <citation type="submission" date="2020-07" db="EMBL/GenBank/DDBJ databases">
        <title>Huge and variable diversity of episymbiotic CPR bacteria and DPANN archaea in groundwater ecosystems.</title>
        <authorList>
            <person name="He C.Y."/>
            <person name="Keren R."/>
            <person name="Whittaker M."/>
            <person name="Farag I.F."/>
            <person name="Doudna J."/>
            <person name="Cate J.H.D."/>
            <person name="Banfield J.F."/>
        </authorList>
    </citation>
    <scope>NUCLEOTIDE SEQUENCE</scope>
    <source>
        <strain evidence="4">NC_groundwater_928_Pr1_S-0.2um_72_17</strain>
    </source>
</reference>
<dbReference type="InterPro" id="IPR002587">
    <property type="entry name" value="Myo-inos-1-P_Synthase"/>
</dbReference>
<dbReference type="GO" id="GO:0006021">
    <property type="term" value="P:inositol biosynthetic process"/>
    <property type="evidence" value="ECO:0007669"/>
    <property type="project" value="InterPro"/>
</dbReference>
<dbReference type="GO" id="GO:0008654">
    <property type="term" value="P:phospholipid biosynthetic process"/>
    <property type="evidence" value="ECO:0007669"/>
    <property type="project" value="InterPro"/>
</dbReference>